<evidence type="ECO:0000313" key="2">
    <source>
        <dbReference type="EMBL" id="POG76261.1"/>
    </source>
</evidence>
<evidence type="ECO:0000313" key="3">
    <source>
        <dbReference type="Proteomes" id="UP000018888"/>
    </source>
</evidence>
<keyword evidence="3" id="KW-1185">Reference proteome</keyword>
<reference evidence="2 3" key="2">
    <citation type="journal article" date="2018" name="New Phytol.">
        <title>High intraspecific genome diversity in the model arbuscular mycorrhizal symbiont Rhizophagus irregularis.</title>
        <authorList>
            <person name="Chen E.C.H."/>
            <person name="Morin E."/>
            <person name="Beaudet D."/>
            <person name="Noel J."/>
            <person name="Yildirir G."/>
            <person name="Ndikumana S."/>
            <person name="Charron P."/>
            <person name="St-Onge C."/>
            <person name="Giorgi J."/>
            <person name="Kruger M."/>
            <person name="Marton T."/>
            <person name="Ropars J."/>
            <person name="Grigoriev I.V."/>
            <person name="Hainaut M."/>
            <person name="Henrissat B."/>
            <person name="Roux C."/>
            <person name="Martin F."/>
            <person name="Corradi N."/>
        </authorList>
    </citation>
    <scope>NUCLEOTIDE SEQUENCE [LARGE SCALE GENOMIC DNA]</scope>
    <source>
        <strain evidence="2 3">DAOM 197198</strain>
    </source>
</reference>
<sequence>MSLVITLFNFKMIKKNVGINVHTYVVCNLYCFFFYYTISLYLHMYFLYVNKILI</sequence>
<reference evidence="2 3" key="1">
    <citation type="journal article" date="2013" name="Proc. Natl. Acad. Sci. U.S.A.">
        <title>Genome of an arbuscular mycorrhizal fungus provides insight into the oldest plant symbiosis.</title>
        <authorList>
            <person name="Tisserant E."/>
            <person name="Malbreil M."/>
            <person name="Kuo A."/>
            <person name="Kohler A."/>
            <person name="Symeonidi A."/>
            <person name="Balestrini R."/>
            <person name="Charron P."/>
            <person name="Duensing N."/>
            <person name="Frei Dit Frey N."/>
            <person name="Gianinazzi-Pearson V."/>
            <person name="Gilbert L.B."/>
            <person name="Handa Y."/>
            <person name="Herr J.R."/>
            <person name="Hijri M."/>
            <person name="Koul R."/>
            <person name="Kawaguchi M."/>
            <person name="Krajinski F."/>
            <person name="Lammers P.J."/>
            <person name="Masclaux F.G."/>
            <person name="Murat C."/>
            <person name="Morin E."/>
            <person name="Ndikumana S."/>
            <person name="Pagni M."/>
            <person name="Petitpierre D."/>
            <person name="Requena N."/>
            <person name="Rosikiewicz P."/>
            <person name="Riley R."/>
            <person name="Saito K."/>
            <person name="San Clemente H."/>
            <person name="Shapiro H."/>
            <person name="van Tuinen D."/>
            <person name="Becard G."/>
            <person name="Bonfante P."/>
            <person name="Paszkowski U."/>
            <person name="Shachar-Hill Y.Y."/>
            <person name="Tuskan G.A."/>
            <person name="Young P.W."/>
            <person name="Sanders I.R."/>
            <person name="Henrissat B."/>
            <person name="Rensing S.A."/>
            <person name="Grigoriev I.V."/>
            <person name="Corradi N."/>
            <person name="Roux C."/>
            <person name="Martin F."/>
        </authorList>
    </citation>
    <scope>NUCLEOTIDE SEQUENCE [LARGE SCALE GENOMIC DNA]</scope>
    <source>
        <strain evidence="2 3">DAOM 197198</strain>
    </source>
</reference>
<gene>
    <name evidence="2" type="ORF">GLOIN_2v1558015</name>
</gene>
<evidence type="ECO:0000256" key="1">
    <source>
        <dbReference type="SAM" id="Phobius"/>
    </source>
</evidence>
<name>A0A2P4QF46_RHIID</name>
<dbReference type="EMBL" id="AUPC02000052">
    <property type="protein sequence ID" value="POG76261.1"/>
    <property type="molecule type" value="Genomic_DNA"/>
</dbReference>
<keyword evidence="1" id="KW-1133">Transmembrane helix</keyword>
<keyword evidence="1" id="KW-0812">Transmembrane</keyword>
<proteinExistence type="predicted"/>
<keyword evidence="1" id="KW-0472">Membrane</keyword>
<dbReference type="AlphaFoldDB" id="A0A2P4QF46"/>
<dbReference type="Proteomes" id="UP000018888">
    <property type="component" value="Unassembled WGS sequence"/>
</dbReference>
<organism evidence="2 3">
    <name type="scientific">Rhizophagus irregularis (strain DAOM 181602 / DAOM 197198 / MUCL 43194)</name>
    <name type="common">Arbuscular mycorrhizal fungus</name>
    <name type="synonym">Glomus intraradices</name>
    <dbReference type="NCBI Taxonomy" id="747089"/>
    <lineage>
        <taxon>Eukaryota</taxon>
        <taxon>Fungi</taxon>
        <taxon>Fungi incertae sedis</taxon>
        <taxon>Mucoromycota</taxon>
        <taxon>Glomeromycotina</taxon>
        <taxon>Glomeromycetes</taxon>
        <taxon>Glomerales</taxon>
        <taxon>Glomeraceae</taxon>
        <taxon>Rhizophagus</taxon>
    </lineage>
</organism>
<accession>A0A2P4QF46</accession>
<feature type="transmembrane region" description="Helical" evidence="1">
    <location>
        <begin position="21"/>
        <end position="48"/>
    </location>
</feature>
<comment type="caution">
    <text evidence="2">The sequence shown here is derived from an EMBL/GenBank/DDBJ whole genome shotgun (WGS) entry which is preliminary data.</text>
</comment>
<protein>
    <submittedName>
        <fullName evidence="2">Uncharacterized protein</fullName>
    </submittedName>
</protein>